<feature type="repeat" description="PPR" evidence="1">
    <location>
        <begin position="154"/>
        <end position="188"/>
    </location>
</feature>
<organism evidence="2 3">
    <name type="scientific">Sphaeroforma arctica JP610</name>
    <dbReference type="NCBI Taxonomy" id="667725"/>
    <lineage>
        <taxon>Eukaryota</taxon>
        <taxon>Ichthyosporea</taxon>
        <taxon>Ichthyophonida</taxon>
        <taxon>Sphaeroforma</taxon>
    </lineage>
</organism>
<dbReference type="PANTHER" id="PTHR46862">
    <property type="entry name" value="OS07G0661900 PROTEIN"/>
    <property type="match status" value="1"/>
</dbReference>
<keyword evidence="3" id="KW-1185">Reference proteome</keyword>
<gene>
    <name evidence="2" type="ORF">SARC_13397</name>
</gene>
<feature type="non-terminal residue" evidence="2">
    <location>
        <position position="1"/>
    </location>
</feature>
<dbReference type="AlphaFoldDB" id="A0A0L0FBB3"/>
<sequence>GTGIVIDIDTQRLLDGKKLTAEDTQTADADRERKIHLQLERDENYYWGKKFANSAEHDSFHDDMAFTKLMEHFKNKNYTPSLPLYNTLLAGLGKRGNLRRAIFVYRHMLNYHSIKPDSRTYTALFQAMSIFKGIHLTEALEMEDEMRRRGVKPTVQTYNALLAAIRKSKHPQAAHAAFERMKQDMVEPDVITYTELLDVCMRADGVGAAMSLIAQLKQEGVQQDIQLYNVFFRLCRDSPRDQDRAEAITIFRELCDVSDESLLPTIHTFDIMLGVYTKAGHSELDLLKLIGRQGVEMDSGFESSLLSLYSNKKDREACWNLYRKIQANDHPVRTWP</sequence>
<evidence type="ECO:0000313" key="3">
    <source>
        <dbReference type="Proteomes" id="UP000054560"/>
    </source>
</evidence>
<dbReference type="eggNOG" id="KOG4197">
    <property type="taxonomic scope" value="Eukaryota"/>
</dbReference>
<proteinExistence type="predicted"/>
<dbReference type="GeneID" id="25913901"/>
<dbReference type="Gene3D" id="1.25.40.10">
    <property type="entry name" value="Tetratricopeptide repeat domain"/>
    <property type="match status" value="2"/>
</dbReference>
<dbReference type="NCBIfam" id="TIGR00756">
    <property type="entry name" value="PPR"/>
    <property type="match status" value="1"/>
</dbReference>
<dbReference type="InterPro" id="IPR011990">
    <property type="entry name" value="TPR-like_helical_dom_sf"/>
</dbReference>
<dbReference type="InterPro" id="IPR002885">
    <property type="entry name" value="PPR_rpt"/>
</dbReference>
<dbReference type="PROSITE" id="PS51375">
    <property type="entry name" value="PPR"/>
    <property type="match status" value="2"/>
</dbReference>
<dbReference type="EMBL" id="KQ244833">
    <property type="protein sequence ID" value="KNC74045.1"/>
    <property type="molecule type" value="Genomic_DNA"/>
</dbReference>
<evidence type="ECO:0000313" key="2">
    <source>
        <dbReference type="EMBL" id="KNC74045.1"/>
    </source>
</evidence>
<dbReference type="STRING" id="667725.A0A0L0FBB3"/>
<dbReference type="PANTHER" id="PTHR46862:SF5">
    <property type="entry name" value="OS02G0170000 PROTEIN"/>
    <property type="match status" value="1"/>
</dbReference>
<name>A0A0L0FBB3_9EUKA</name>
<feature type="non-terminal residue" evidence="2">
    <location>
        <position position="336"/>
    </location>
</feature>
<dbReference type="Pfam" id="PF13812">
    <property type="entry name" value="PPR_3"/>
    <property type="match status" value="1"/>
</dbReference>
<dbReference type="OrthoDB" id="998520at2759"/>
<feature type="repeat" description="PPR" evidence="1">
    <location>
        <begin position="117"/>
        <end position="153"/>
    </location>
</feature>
<reference evidence="2 3" key="1">
    <citation type="submission" date="2011-02" db="EMBL/GenBank/DDBJ databases">
        <title>The Genome Sequence of Sphaeroforma arctica JP610.</title>
        <authorList>
            <consortium name="The Broad Institute Genome Sequencing Platform"/>
            <person name="Russ C."/>
            <person name="Cuomo C."/>
            <person name="Young S.K."/>
            <person name="Zeng Q."/>
            <person name="Gargeya S."/>
            <person name="Alvarado L."/>
            <person name="Berlin A."/>
            <person name="Chapman S.B."/>
            <person name="Chen Z."/>
            <person name="Freedman E."/>
            <person name="Gellesch M."/>
            <person name="Goldberg J."/>
            <person name="Griggs A."/>
            <person name="Gujja S."/>
            <person name="Heilman E."/>
            <person name="Heiman D."/>
            <person name="Howarth C."/>
            <person name="Mehta T."/>
            <person name="Neiman D."/>
            <person name="Pearson M."/>
            <person name="Roberts A."/>
            <person name="Saif S."/>
            <person name="Shea T."/>
            <person name="Shenoy N."/>
            <person name="Sisk P."/>
            <person name="Stolte C."/>
            <person name="Sykes S."/>
            <person name="White J."/>
            <person name="Yandava C."/>
            <person name="Burger G."/>
            <person name="Gray M.W."/>
            <person name="Holland P.W.H."/>
            <person name="King N."/>
            <person name="Lang F.B.F."/>
            <person name="Roger A.J."/>
            <person name="Ruiz-Trillo I."/>
            <person name="Haas B."/>
            <person name="Nusbaum C."/>
            <person name="Birren B."/>
        </authorList>
    </citation>
    <scope>NUCLEOTIDE SEQUENCE [LARGE SCALE GENOMIC DNA]</scope>
    <source>
        <strain evidence="2 3">JP610</strain>
    </source>
</reference>
<evidence type="ECO:0008006" key="4">
    <source>
        <dbReference type="Google" id="ProtNLM"/>
    </source>
</evidence>
<dbReference type="Pfam" id="PF13041">
    <property type="entry name" value="PPR_2"/>
    <property type="match status" value="1"/>
</dbReference>
<evidence type="ECO:0000256" key="1">
    <source>
        <dbReference type="PROSITE-ProRule" id="PRU00708"/>
    </source>
</evidence>
<dbReference type="RefSeq" id="XP_014147947.1">
    <property type="nucleotide sequence ID" value="XM_014292472.1"/>
</dbReference>
<dbReference type="Proteomes" id="UP000054560">
    <property type="component" value="Unassembled WGS sequence"/>
</dbReference>
<accession>A0A0L0FBB3</accession>
<protein>
    <recommendedName>
        <fullName evidence="4">Pentacotripeptide-repeat region of PRORP domain-containing protein</fullName>
    </recommendedName>
</protein>